<dbReference type="EMBL" id="BMAV01011975">
    <property type="protein sequence ID" value="GFY58254.1"/>
    <property type="molecule type" value="Genomic_DNA"/>
</dbReference>
<organism evidence="1 2">
    <name type="scientific">Trichonephila inaurata madagascariensis</name>
    <dbReference type="NCBI Taxonomy" id="2747483"/>
    <lineage>
        <taxon>Eukaryota</taxon>
        <taxon>Metazoa</taxon>
        <taxon>Ecdysozoa</taxon>
        <taxon>Arthropoda</taxon>
        <taxon>Chelicerata</taxon>
        <taxon>Arachnida</taxon>
        <taxon>Araneae</taxon>
        <taxon>Araneomorphae</taxon>
        <taxon>Entelegynae</taxon>
        <taxon>Araneoidea</taxon>
        <taxon>Nephilidae</taxon>
        <taxon>Trichonephila</taxon>
        <taxon>Trichonephila inaurata</taxon>
    </lineage>
</organism>
<name>A0A8X6XRN7_9ARAC</name>
<evidence type="ECO:0000313" key="1">
    <source>
        <dbReference type="EMBL" id="GFY58254.1"/>
    </source>
</evidence>
<protein>
    <submittedName>
        <fullName evidence="1">Uncharacterized protein</fullName>
    </submittedName>
</protein>
<evidence type="ECO:0000313" key="2">
    <source>
        <dbReference type="Proteomes" id="UP000886998"/>
    </source>
</evidence>
<dbReference type="Proteomes" id="UP000886998">
    <property type="component" value="Unassembled WGS sequence"/>
</dbReference>
<comment type="caution">
    <text evidence="1">The sequence shown here is derived from an EMBL/GenBank/DDBJ whole genome shotgun (WGS) entry which is preliminary data.</text>
</comment>
<reference evidence="1" key="1">
    <citation type="submission" date="2020-08" db="EMBL/GenBank/DDBJ databases">
        <title>Multicomponent nature underlies the extraordinary mechanical properties of spider dragline silk.</title>
        <authorList>
            <person name="Kono N."/>
            <person name="Nakamura H."/>
            <person name="Mori M."/>
            <person name="Yoshida Y."/>
            <person name="Ohtoshi R."/>
            <person name="Malay A.D."/>
            <person name="Moran D.A.P."/>
            <person name="Tomita M."/>
            <person name="Numata K."/>
            <person name="Arakawa K."/>
        </authorList>
    </citation>
    <scope>NUCLEOTIDE SEQUENCE</scope>
</reference>
<keyword evidence="2" id="KW-1185">Reference proteome</keyword>
<gene>
    <name evidence="1" type="primary">NCL1_23696</name>
    <name evidence="1" type="ORF">TNIN_206071</name>
</gene>
<accession>A0A8X6XRN7</accession>
<proteinExistence type="predicted"/>
<dbReference type="AlphaFoldDB" id="A0A8X6XRN7"/>
<sequence length="148" mass="17316">MLNFHLGGFLRKVVFYSKGIHLDEVEKVVECLELHFVIRRYIDTNHNIIRDMFRRIVSFRHKVEETNSKRFNQNEEFLSPEAVRDCPTQSDRAIAATLIKLINLTSDHLLPMLEKVGVMCEVNASIQESVDSYFSPDIHEISENMRSY</sequence>